<dbReference type="AlphaFoldDB" id="A0A0S6VWJ9"/>
<organism evidence="1">
    <name type="scientific">Candidatus Moduliflexus flocculans</name>
    <dbReference type="NCBI Taxonomy" id="1499966"/>
    <lineage>
        <taxon>Bacteria</taxon>
        <taxon>Candidatus Moduliflexota</taxon>
        <taxon>Candidatus Moduliflexia</taxon>
        <taxon>Candidatus Moduliflexales</taxon>
        <taxon>Candidatus Moduliflexaceae</taxon>
    </lineage>
</organism>
<evidence type="ECO:0000313" key="2">
    <source>
        <dbReference type="Proteomes" id="UP000030700"/>
    </source>
</evidence>
<dbReference type="Proteomes" id="UP000030700">
    <property type="component" value="Unassembled WGS sequence"/>
</dbReference>
<proteinExistence type="predicted"/>
<dbReference type="EMBL" id="DF820456">
    <property type="protein sequence ID" value="GAK50137.1"/>
    <property type="molecule type" value="Genomic_DNA"/>
</dbReference>
<reference evidence="1" key="1">
    <citation type="journal article" date="2015" name="PeerJ">
        <title>First genomic representation of candidate bacterial phylum KSB3 points to enhanced environmental sensing as a trigger of wastewater bulking.</title>
        <authorList>
            <person name="Sekiguchi Y."/>
            <person name="Ohashi A."/>
            <person name="Parks D.H."/>
            <person name="Yamauchi T."/>
            <person name="Tyson G.W."/>
            <person name="Hugenholtz P."/>
        </authorList>
    </citation>
    <scope>NUCLEOTIDE SEQUENCE [LARGE SCALE GENOMIC DNA]</scope>
</reference>
<sequence length="174" mass="19631">MLSIAEYLREEQQQSCDFRYVFKFRNRADHFEKLWQMKISARESLDDWLLVSDIAPHTAEVCANACSELIENCIKYSLEDAISVVAIHVTDHEIVIETINSTRPEYLAELAEAVQALALSDDPKQVFIQKLLNPVAGKSHLGLSKIVIETKGSLSLVPHEEVGVVHVKLKMQAE</sequence>
<keyword evidence="2" id="KW-1185">Reference proteome</keyword>
<evidence type="ECO:0000313" key="1">
    <source>
        <dbReference type="EMBL" id="GAK50137.1"/>
    </source>
</evidence>
<gene>
    <name evidence="1" type="ORF">U14_01364</name>
</gene>
<accession>A0A0S6VWJ9</accession>
<dbReference type="STRING" id="1499966.U14_01364"/>
<name>A0A0S6VWJ9_9BACT</name>
<dbReference type="HOGENOM" id="CLU_1559932_0_0_0"/>
<evidence type="ECO:0008006" key="3">
    <source>
        <dbReference type="Google" id="ProtNLM"/>
    </source>
</evidence>
<protein>
    <recommendedName>
        <fullName evidence="3">Histidine kinase/HSP90-like ATPase domain-containing protein</fullName>
    </recommendedName>
</protein>